<proteinExistence type="predicted"/>
<accession>A0ABR1B2Y6</accession>
<feature type="signal peptide" evidence="1">
    <location>
        <begin position="1"/>
        <end position="21"/>
    </location>
</feature>
<reference evidence="2 3" key="1">
    <citation type="submission" date="2023-09" db="EMBL/GenBank/DDBJ databases">
        <title>Genomes of two closely related lineages of the louse Polyplax serrata with different host specificities.</title>
        <authorList>
            <person name="Martinu J."/>
            <person name="Tarabai H."/>
            <person name="Stefka J."/>
            <person name="Hypsa V."/>
        </authorList>
    </citation>
    <scope>NUCLEOTIDE SEQUENCE [LARGE SCALE GENOMIC DNA]</scope>
    <source>
        <strain evidence="2">98ZLc_SE</strain>
    </source>
</reference>
<protein>
    <submittedName>
        <fullName evidence="2">Uncharacterized protein</fullName>
    </submittedName>
</protein>
<organism evidence="2 3">
    <name type="scientific">Polyplax serrata</name>
    <name type="common">Common mouse louse</name>
    <dbReference type="NCBI Taxonomy" id="468196"/>
    <lineage>
        <taxon>Eukaryota</taxon>
        <taxon>Metazoa</taxon>
        <taxon>Ecdysozoa</taxon>
        <taxon>Arthropoda</taxon>
        <taxon>Hexapoda</taxon>
        <taxon>Insecta</taxon>
        <taxon>Pterygota</taxon>
        <taxon>Neoptera</taxon>
        <taxon>Paraneoptera</taxon>
        <taxon>Psocodea</taxon>
        <taxon>Troctomorpha</taxon>
        <taxon>Phthiraptera</taxon>
        <taxon>Anoplura</taxon>
        <taxon>Polyplacidae</taxon>
        <taxon>Polyplax</taxon>
    </lineage>
</organism>
<evidence type="ECO:0000313" key="2">
    <source>
        <dbReference type="EMBL" id="KAK6633646.1"/>
    </source>
</evidence>
<evidence type="ECO:0000256" key="1">
    <source>
        <dbReference type="SAM" id="SignalP"/>
    </source>
</evidence>
<comment type="caution">
    <text evidence="2">The sequence shown here is derived from an EMBL/GenBank/DDBJ whole genome shotgun (WGS) entry which is preliminary data.</text>
</comment>
<dbReference type="Proteomes" id="UP001359485">
    <property type="component" value="Unassembled WGS sequence"/>
</dbReference>
<dbReference type="EMBL" id="JAWJWF010000004">
    <property type="protein sequence ID" value="KAK6633646.1"/>
    <property type="molecule type" value="Genomic_DNA"/>
</dbReference>
<feature type="chain" id="PRO_5047363532" evidence="1">
    <location>
        <begin position="22"/>
        <end position="189"/>
    </location>
</feature>
<sequence>MCTFKSSPSVVFIALLVCAECFIIPEEFPSLLSLVYSNIPPVKKGTDSRVGIGFKLGPHADFQVLLELGPQTRTDPLGSTTPDNSAKRETVIMKNPQSLVDYVSNVKKYFTPEKKTEKVTDTPGGQWIDWWRNNVLTTKEIGKIQFNKIPGIDDRISRDNKKKFIMTRKDFDHLKQLYKQKVNEKSQDV</sequence>
<gene>
    <name evidence="2" type="ORF">RUM44_004253</name>
</gene>
<evidence type="ECO:0000313" key="3">
    <source>
        <dbReference type="Proteomes" id="UP001359485"/>
    </source>
</evidence>
<name>A0ABR1B2Y6_POLSC</name>
<keyword evidence="3" id="KW-1185">Reference proteome</keyword>
<keyword evidence="1" id="KW-0732">Signal</keyword>